<feature type="transmembrane region" description="Helical" evidence="6">
    <location>
        <begin position="115"/>
        <end position="136"/>
    </location>
</feature>
<feature type="transmembrane region" description="Helical" evidence="6">
    <location>
        <begin position="63"/>
        <end position="81"/>
    </location>
</feature>
<proteinExistence type="predicted"/>
<protein>
    <submittedName>
        <fullName evidence="7">LysE family translocator</fullName>
    </submittedName>
</protein>
<comment type="subcellular location">
    <subcellularLocation>
        <location evidence="1">Cell membrane</location>
        <topology evidence="1">Multi-pass membrane protein</topology>
    </subcellularLocation>
</comment>
<gene>
    <name evidence="7" type="ORF">AB6M95_02250</name>
</gene>
<evidence type="ECO:0000256" key="5">
    <source>
        <dbReference type="ARBA" id="ARBA00023136"/>
    </source>
</evidence>
<sequence>MLGIFLFCIGVMYTPGPVNILSLNCGMQRSPSAHVPFCLGVGTALAFWFTLVGYAGTAVVGGSMLPVIAGLGTCFILYLGWKVVSSDVDLVRSGKPVAAMDFKDGLFMQLLNPKAFMVVLPVTTIQFPAAGIGGAAVAGWSLALGALSVGAPLSYAAIGALVSRRIQNARYFKYLNYVMGAMLFLVAADMAYEHVYLAFVG</sequence>
<evidence type="ECO:0000313" key="7">
    <source>
        <dbReference type="EMBL" id="MEZ7195555.1"/>
    </source>
</evidence>
<evidence type="ECO:0000256" key="1">
    <source>
        <dbReference type="ARBA" id="ARBA00004651"/>
    </source>
</evidence>
<dbReference type="Pfam" id="PF01810">
    <property type="entry name" value="LysE"/>
    <property type="match status" value="1"/>
</dbReference>
<organism evidence="7 8">
    <name type="scientific">Pseudodesulfovibrio karagichevae</name>
    <dbReference type="NCBI Taxonomy" id="3239305"/>
    <lineage>
        <taxon>Bacteria</taxon>
        <taxon>Pseudomonadati</taxon>
        <taxon>Thermodesulfobacteriota</taxon>
        <taxon>Desulfovibrionia</taxon>
        <taxon>Desulfovibrionales</taxon>
        <taxon>Desulfovibrionaceae</taxon>
    </lineage>
</organism>
<dbReference type="Proteomes" id="UP001568698">
    <property type="component" value="Unassembled WGS sequence"/>
</dbReference>
<feature type="transmembrane region" description="Helical" evidence="6">
    <location>
        <begin position="174"/>
        <end position="192"/>
    </location>
</feature>
<keyword evidence="3 6" id="KW-0812">Transmembrane</keyword>
<keyword evidence="5 6" id="KW-0472">Membrane</keyword>
<keyword evidence="2" id="KW-1003">Cell membrane</keyword>
<dbReference type="PANTHER" id="PTHR30086:SF20">
    <property type="entry name" value="ARGININE EXPORTER PROTEIN ARGO-RELATED"/>
    <property type="match status" value="1"/>
</dbReference>
<keyword evidence="8" id="KW-1185">Reference proteome</keyword>
<name>A0ABV4JYN5_9BACT</name>
<evidence type="ECO:0000313" key="8">
    <source>
        <dbReference type="Proteomes" id="UP001568698"/>
    </source>
</evidence>
<evidence type="ECO:0000256" key="3">
    <source>
        <dbReference type="ARBA" id="ARBA00022692"/>
    </source>
</evidence>
<feature type="transmembrane region" description="Helical" evidence="6">
    <location>
        <begin position="37"/>
        <end position="57"/>
    </location>
</feature>
<accession>A0ABV4JYN5</accession>
<dbReference type="RefSeq" id="WP_371385103.1">
    <property type="nucleotide sequence ID" value="NZ_JBGLYH010000003.1"/>
</dbReference>
<dbReference type="EMBL" id="JBGLYH010000003">
    <property type="protein sequence ID" value="MEZ7195555.1"/>
    <property type="molecule type" value="Genomic_DNA"/>
</dbReference>
<evidence type="ECO:0000256" key="6">
    <source>
        <dbReference type="SAM" id="Phobius"/>
    </source>
</evidence>
<feature type="transmembrane region" description="Helical" evidence="6">
    <location>
        <begin position="142"/>
        <end position="162"/>
    </location>
</feature>
<keyword evidence="4 6" id="KW-1133">Transmembrane helix</keyword>
<dbReference type="PANTHER" id="PTHR30086">
    <property type="entry name" value="ARGININE EXPORTER PROTEIN ARGO"/>
    <property type="match status" value="1"/>
</dbReference>
<reference evidence="7 8" key="1">
    <citation type="submission" date="2024-08" db="EMBL/GenBank/DDBJ databases">
        <title>Sulfate-reducing bacteria isolated from formation water of the oil field in Kazakhstan and description of Pseudodesulfovibrio sp.</title>
        <authorList>
            <person name="Bidzhieva S.K."/>
            <person name="Tourova T.P."/>
            <person name="Grouzdev D.S."/>
            <person name="Beletsky A.V."/>
            <person name="Sokolova D.S."/>
            <person name="Samigullina S.R."/>
            <person name="Poltaraus A.B."/>
            <person name="Avtukh A.N."/>
            <person name="Tereshina V.M."/>
            <person name="Zhaparov N.S."/>
            <person name="Mardanov A.V."/>
            <person name="Nazina T.N."/>
        </authorList>
    </citation>
    <scope>NUCLEOTIDE SEQUENCE [LARGE SCALE GENOMIC DNA]</scope>
    <source>
        <strain evidence="7 8">9FUS</strain>
    </source>
</reference>
<evidence type="ECO:0000256" key="2">
    <source>
        <dbReference type="ARBA" id="ARBA00022475"/>
    </source>
</evidence>
<dbReference type="InterPro" id="IPR001123">
    <property type="entry name" value="LeuE-type"/>
</dbReference>
<comment type="caution">
    <text evidence="7">The sequence shown here is derived from an EMBL/GenBank/DDBJ whole genome shotgun (WGS) entry which is preliminary data.</text>
</comment>
<evidence type="ECO:0000256" key="4">
    <source>
        <dbReference type="ARBA" id="ARBA00022989"/>
    </source>
</evidence>